<protein>
    <submittedName>
        <fullName evidence="2">Uncharacterized protein</fullName>
    </submittedName>
</protein>
<sequence length="83" mass="9379">MFFFLQMTEVFDFFTKAVRNAFKAKAIVGRNSITDIIDRRGSISNDANISNAIEVDSFTSLNSVCAEIVPTTPRNKFFNKVCF</sequence>
<dbReference type="Proteomes" id="UP000887577">
    <property type="component" value="Unplaced"/>
</dbReference>
<evidence type="ECO:0000313" key="1">
    <source>
        <dbReference type="Proteomes" id="UP000887577"/>
    </source>
</evidence>
<proteinExistence type="predicted"/>
<reference evidence="2" key="1">
    <citation type="submission" date="2022-11" db="UniProtKB">
        <authorList>
            <consortium name="WormBaseParasite"/>
        </authorList>
    </citation>
    <scope>IDENTIFICATION</scope>
</reference>
<accession>A0A914XV51</accession>
<evidence type="ECO:0000313" key="2">
    <source>
        <dbReference type="WBParaSite" id="PSU_v2.g11813.t1"/>
    </source>
</evidence>
<organism evidence="1 2">
    <name type="scientific">Panagrolaimus superbus</name>
    <dbReference type="NCBI Taxonomy" id="310955"/>
    <lineage>
        <taxon>Eukaryota</taxon>
        <taxon>Metazoa</taxon>
        <taxon>Ecdysozoa</taxon>
        <taxon>Nematoda</taxon>
        <taxon>Chromadorea</taxon>
        <taxon>Rhabditida</taxon>
        <taxon>Tylenchina</taxon>
        <taxon>Panagrolaimomorpha</taxon>
        <taxon>Panagrolaimoidea</taxon>
        <taxon>Panagrolaimidae</taxon>
        <taxon>Panagrolaimus</taxon>
    </lineage>
</organism>
<keyword evidence="1" id="KW-1185">Reference proteome</keyword>
<dbReference type="WBParaSite" id="PSU_v2.g11813.t1">
    <property type="protein sequence ID" value="PSU_v2.g11813.t1"/>
    <property type="gene ID" value="PSU_v2.g11813"/>
</dbReference>
<dbReference type="AlphaFoldDB" id="A0A914XV51"/>
<name>A0A914XV51_9BILA</name>